<feature type="domain" description="C2H2-type" evidence="11">
    <location>
        <begin position="760"/>
        <end position="795"/>
    </location>
</feature>
<name>A0A195C9Y5_9HYME</name>
<dbReference type="GO" id="GO:0000118">
    <property type="term" value="C:histone deacetylase complex"/>
    <property type="evidence" value="ECO:0007669"/>
    <property type="project" value="TreeGrafter"/>
</dbReference>
<evidence type="ECO:0000313" key="15">
    <source>
        <dbReference type="Proteomes" id="UP000078542"/>
    </source>
</evidence>
<dbReference type="Gene3D" id="3.30.160.60">
    <property type="entry name" value="Classic Zinc Finger"/>
    <property type="match status" value="4"/>
</dbReference>
<reference evidence="14 15" key="1">
    <citation type="submission" date="2016-03" db="EMBL/GenBank/DDBJ databases">
        <title>Cyphomyrmex costatus WGS genome.</title>
        <authorList>
            <person name="Nygaard S."/>
            <person name="Hu H."/>
            <person name="Boomsma J."/>
            <person name="Zhang G."/>
        </authorList>
    </citation>
    <scope>NUCLEOTIDE SEQUENCE [LARGE SCALE GENOMIC DNA]</scope>
    <source>
        <strain evidence="14">MS0001</strain>
        <tissue evidence="14">Whole body</tissue>
    </source>
</reference>
<feature type="domain" description="C2H2-type" evidence="11">
    <location>
        <begin position="1169"/>
        <end position="1196"/>
    </location>
</feature>
<keyword evidence="8" id="KW-0539">Nucleus</keyword>
<comment type="subcellular location">
    <subcellularLocation>
        <location evidence="1">Nucleus</location>
    </subcellularLocation>
</comment>
<dbReference type="FunFam" id="3.30.160.60:FF:000656">
    <property type="entry name" value="Zinc finger protein 541"/>
    <property type="match status" value="1"/>
</dbReference>
<evidence type="ECO:0000259" key="13">
    <source>
        <dbReference type="PROSITE" id="PS51293"/>
    </source>
</evidence>
<evidence type="ECO:0000256" key="3">
    <source>
        <dbReference type="ARBA" id="ARBA00022737"/>
    </source>
</evidence>
<evidence type="ECO:0000256" key="4">
    <source>
        <dbReference type="ARBA" id="ARBA00022771"/>
    </source>
</evidence>
<feature type="region of interest" description="Disordered" evidence="10">
    <location>
        <begin position="847"/>
        <end position="892"/>
    </location>
</feature>
<dbReference type="PROSITE" id="PS50157">
    <property type="entry name" value="ZINC_FINGER_C2H2_2"/>
    <property type="match status" value="5"/>
</dbReference>
<keyword evidence="4 9" id="KW-0863">Zinc-finger</keyword>
<feature type="compositionally biased region" description="Basic and acidic residues" evidence="10">
    <location>
        <begin position="115"/>
        <end position="130"/>
    </location>
</feature>
<feature type="region of interest" description="Disordered" evidence="10">
    <location>
        <begin position="1563"/>
        <end position="1607"/>
    </location>
</feature>
<keyword evidence="15" id="KW-1185">Reference proteome</keyword>
<feature type="domain" description="ELM2" evidence="12">
    <location>
        <begin position="1881"/>
        <end position="1972"/>
    </location>
</feature>
<feature type="domain" description="C2H2-type" evidence="11">
    <location>
        <begin position="796"/>
        <end position="823"/>
    </location>
</feature>
<feature type="compositionally biased region" description="Low complexity" evidence="10">
    <location>
        <begin position="2205"/>
        <end position="2237"/>
    </location>
</feature>
<feature type="region of interest" description="Disordered" evidence="10">
    <location>
        <begin position="2180"/>
        <end position="2266"/>
    </location>
</feature>
<keyword evidence="5" id="KW-0862">Zinc</keyword>
<keyword evidence="2" id="KW-0479">Metal-binding</keyword>
<proteinExistence type="predicted"/>
<dbReference type="PANTHER" id="PTHR16089:SF40">
    <property type="entry name" value="SUPPRESSOR OF ACTIVATED EGL-4 PROTEIN 1"/>
    <property type="match status" value="1"/>
</dbReference>
<dbReference type="InterPro" id="IPR017884">
    <property type="entry name" value="SANT_dom"/>
</dbReference>
<protein>
    <recommendedName>
        <fullName evidence="16">Transcriptional-regulating factor 1</fullName>
    </recommendedName>
</protein>
<feature type="domain" description="SANT" evidence="13">
    <location>
        <begin position="1987"/>
        <end position="2038"/>
    </location>
</feature>
<dbReference type="PANTHER" id="PTHR16089">
    <property type="entry name" value="REST COREPRESSOR COREST PROTEIN-RELATED"/>
    <property type="match status" value="1"/>
</dbReference>
<feature type="region of interest" description="Disordered" evidence="10">
    <location>
        <begin position="590"/>
        <end position="627"/>
    </location>
</feature>
<evidence type="ECO:0000256" key="5">
    <source>
        <dbReference type="ARBA" id="ARBA00022833"/>
    </source>
</evidence>
<evidence type="ECO:0008006" key="16">
    <source>
        <dbReference type="Google" id="ProtNLM"/>
    </source>
</evidence>
<dbReference type="Proteomes" id="UP000078542">
    <property type="component" value="Unassembled WGS sequence"/>
</dbReference>
<evidence type="ECO:0000256" key="7">
    <source>
        <dbReference type="ARBA" id="ARBA00023163"/>
    </source>
</evidence>
<dbReference type="SUPFAM" id="SSF57667">
    <property type="entry name" value="beta-beta-alpha zinc fingers"/>
    <property type="match status" value="2"/>
</dbReference>
<dbReference type="STRING" id="456900.A0A195C9Y5"/>
<evidence type="ECO:0000259" key="11">
    <source>
        <dbReference type="PROSITE" id="PS50157"/>
    </source>
</evidence>
<dbReference type="SMART" id="SM00717">
    <property type="entry name" value="SANT"/>
    <property type="match status" value="1"/>
</dbReference>
<feature type="domain" description="C2H2-type" evidence="11">
    <location>
        <begin position="824"/>
        <end position="854"/>
    </location>
</feature>
<dbReference type="GO" id="GO:0006357">
    <property type="term" value="P:regulation of transcription by RNA polymerase II"/>
    <property type="evidence" value="ECO:0007669"/>
    <property type="project" value="TreeGrafter"/>
</dbReference>
<dbReference type="PROSITE" id="PS51293">
    <property type="entry name" value="SANT"/>
    <property type="match status" value="1"/>
</dbReference>
<feature type="compositionally biased region" description="Polar residues" evidence="10">
    <location>
        <begin position="2238"/>
        <end position="2254"/>
    </location>
</feature>
<gene>
    <name evidence="14" type="ORF">ALC62_11819</name>
</gene>
<dbReference type="InterPro" id="IPR036236">
    <property type="entry name" value="Znf_C2H2_sf"/>
</dbReference>
<feature type="region of interest" description="Disordered" evidence="10">
    <location>
        <begin position="1476"/>
        <end position="1529"/>
    </location>
</feature>
<dbReference type="Pfam" id="PF00249">
    <property type="entry name" value="Myb_DNA-binding"/>
    <property type="match status" value="1"/>
</dbReference>
<feature type="region of interest" description="Disordered" evidence="10">
    <location>
        <begin position="111"/>
        <end position="131"/>
    </location>
</feature>
<evidence type="ECO:0000256" key="1">
    <source>
        <dbReference type="ARBA" id="ARBA00004123"/>
    </source>
</evidence>
<dbReference type="InterPro" id="IPR001005">
    <property type="entry name" value="SANT/Myb"/>
</dbReference>
<feature type="region of interest" description="Disordered" evidence="10">
    <location>
        <begin position="974"/>
        <end position="1063"/>
    </location>
</feature>
<sequence length="2266" mass="249929">MGSAPKAGAYVWFAPSRDYFSPSRNPVGTVDMDKRALVTIKLRVKGGTLCTKGRGILRLKKAPSKEKHREEKALRGVKRGAMRKRDFPLSRGYSKQRDHLGQSENVVVDTEEALDPTRRENRMKQTDGGRRGSRKLNVRLYTPLNVNQQFSLHDYAFSFIHVTRRRLGNLQLRYPSTTCLFKSFTYKRYSAGEERDASLTGNEKVMFRPASFSTQQGRFKNNRGVWRKHEECTTRRGSNLNCATPIAKATSIVTNVRCQTVQLVLVSNSRTFTRQTVGRVFAVSPYRCSESINLFATTSRRVIVAQLSLHVCGVVNLSTFKTHVGNKTISWRNERPRKRRDREEAVVNFLVTSNCFLLLAAANMQLHQMHKARSPDHLACRKRFHASVIRALKRTKVFPRDTAGRRENCIGPVGEVGGVRLPLQSLHGYGSVFMYSASTSPGGGGGQSSGGGSEVTLRLREPEDIPEEVLARLEDTATLSISLQSDAVLRLGAAGTGNGNLELFDSESGPDLTLSPQTFTSTAEAFINDNSDSLGVPGDNDTDTARLYTERVPDVINAERAIMHVRRADLFPGGAEETLRDERTWSVVAVKSRSSEESRAGGGDPGKLGVKKSRLKASSPNRQGPQQCQMSEIDCHLNFIQIGSSATVVGATGCSREPSGDDQEPSRVQTMRPEIVANGVGGGLAKRVVARKARSNDVCLALKKRVRVRGWYTFATSDLAFLVSPAIHVLLVEHLEITAKREAEKTFPIMETRNRAIARFPCRHVARRRPQICGKVFNNASALTKHKLTHSDERKYVCTMCAKAFKRQDHLNGHMLTHRNKKPYECKAEGCGKSYCDARSLRRHTENHHHGSKINDMIGPCSPTTGPHTPNTPGSNPSTPSTPGATSTTNGHGHAALKQLLSTEPAQTQQQKRGCGRVVKPRLRIYDIELEVRRELVCSNASATSPGASNDGLTKQQLELIQQIMQQTQQQTTTQQQPQQQQHQHQQHQQQQQQHQQQQQQQRTATPTATVATQIQKTQKPSIKSTTSPGNISNNSASGNATNNARSSPKPKMWNHSHHSHAAEVLPSAPKIPCTRLVGTRRGNLLCGEYTANRITYHDSFQQATLNSYRSNSLSSESECAHETRRFQQQQVGSPGNGHVGKSSPSPSNSSSPGTVTTSNKTQTEPKPVECNLCHRKFKNIPALNGHMRLHGGYFKKDTDTKKCEKKEVIGPPLQTASVSVRALIEEKIIQKRTTVDANGNQQSRTNTTAFTTQADAVSQTVVKTNFAVPAPPPLAAGEKVRRFSDGEHFRQPNVTVGSHTTVQKHLQDTSKTQAQAQALADMILKGTKVAVKRTISDPGQRLHLSYQQPVQSATANQQPNNQQPQQAQPAVTESFTMTGYAEDGGYFSPSLQDEVFQQVTTVPDNVLLHATHLDSIQFQTANLLQEQSTEQLQDITLEDRYSSQHTVNPDLQALVNSPLPDSLAEFSTYAAQYTESPHTLPTQSPLPSPLTRHDSPSFTYPTPPASQEGLLTGSLPLLSPQEDPENVRHVSSPLSAAFYTTTMSSAAAVEEALNEVLPGESEADADLYGSGSPNPHSPLPSPLSATSAPSPLPPSSVSSPGPVTFTGTNFPVSPHNALQNQMMPNSEDPLLSSTSKDFAASGRRRFEFQSYKVITSQNLMDFGLGNGSVAGIVVDNNGDVKLIQTSGLQKANVFVQAGSLSPALTFKKEIRLATPKIEPVTVNLGLNVQTANQQQCNAGQFNQQQIVNPAKFFIQNNHATKNNVLRHKTTGNLPIPVDQIKQEMLDEDVFLSPGSLPASSPVRHYRKRPRIDSGHYTSSSHSYPSRLRKACDRHWDSSYTPPPILNPSRPGPGLYARLHQHERDSDFSSDDSQGNDGPPPRINIGTRYQAMIPPVETYDGNRRNNGPEADHLLWDPGINNVLTNTELEMYLQFACCAAVPGGGRNKEYALHLLHMCKGNIHEAMVKLMRPTPTLPMEHPLLSYECHESDRWTSHEMDAFYQGLLKYNKDFSAISRDVGAKTAKQCVQFYYLWKRLCPDEYKSLRICHGKAKIKNEIKDSKDTKELRDAIASVSEMDFSEDKSILHRTLLRSGRENSATLTTSEGELRLFAYDCIDSFSGSVTVTMAGSTKTAQIGNTSHATVNTNSQTHTSSEQQLPVPTPLHYPCKICGKVFNKVKSRSAHMKSHRPIPLPDSTGQESKRSTQQPSKVQQLQQPMSSQQNQQQQQQSDNATPQAQDHQQQLPANISDNSAKNTAHLCHNPTRPP</sequence>
<evidence type="ECO:0000259" key="12">
    <source>
        <dbReference type="PROSITE" id="PS51156"/>
    </source>
</evidence>
<dbReference type="GO" id="GO:0003714">
    <property type="term" value="F:transcription corepressor activity"/>
    <property type="evidence" value="ECO:0007669"/>
    <property type="project" value="TreeGrafter"/>
</dbReference>
<feature type="region of interest" description="Disordered" evidence="10">
    <location>
        <begin position="1350"/>
        <end position="1372"/>
    </location>
</feature>
<dbReference type="InterPro" id="IPR051066">
    <property type="entry name" value="Trans_reg/Corepressor"/>
</dbReference>
<feature type="domain" description="C2H2-type" evidence="11">
    <location>
        <begin position="2165"/>
        <end position="2187"/>
    </location>
</feature>
<dbReference type="SMART" id="SM01189">
    <property type="entry name" value="ELM2"/>
    <property type="match status" value="1"/>
</dbReference>
<feature type="compositionally biased region" description="Polar residues" evidence="10">
    <location>
        <begin position="616"/>
        <end position="627"/>
    </location>
</feature>
<feature type="compositionally biased region" description="Low complexity" evidence="10">
    <location>
        <begin position="1028"/>
        <end position="1048"/>
    </location>
</feature>
<dbReference type="Pfam" id="PF00096">
    <property type="entry name" value="zf-C2H2"/>
    <property type="match status" value="3"/>
</dbReference>
<accession>A0A195C9Y5</accession>
<dbReference type="GO" id="GO:0005667">
    <property type="term" value="C:transcription regulator complex"/>
    <property type="evidence" value="ECO:0007669"/>
    <property type="project" value="TreeGrafter"/>
</dbReference>
<feature type="region of interest" description="Disordered" evidence="10">
    <location>
        <begin position="1117"/>
        <end position="1168"/>
    </location>
</feature>
<feature type="compositionally biased region" description="Low complexity" evidence="10">
    <location>
        <begin position="1477"/>
        <end position="1486"/>
    </location>
</feature>
<feature type="compositionally biased region" description="Low complexity" evidence="10">
    <location>
        <begin position="1510"/>
        <end position="1521"/>
    </location>
</feature>
<dbReference type="InterPro" id="IPR000949">
    <property type="entry name" value="ELM2_dom"/>
</dbReference>
<dbReference type="GO" id="GO:0008270">
    <property type="term" value="F:zinc ion binding"/>
    <property type="evidence" value="ECO:0007669"/>
    <property type="project" value="UniProtKB-KW"/>
</dbReference>
<keyword evidence="3" id="KW-0677">Repeat</keyword>
<keyword evidence="7" id="KW-0804">Transcription</keyword>
<feature type="compositionally biased region" description="Low complexity" evidence="10">
    <location>
        <begin position="974"/>
        <end position="1002"/>
    </location>
</feature>
<evidence type="ECO:0000256" key="9">
    <source>
        <dbReference type="PROSITE-ProRule" id="PRU00042"/>
    </source>
</evidence>
<feature type="compositionally biased region" description="Low complexity" evidence="10">
    <location>
        <begin position="1143"/>
        <end position="1159"/>
    </location>
</feature>
<dbReference type="Pfam" id="PF01448">
    <property type="entry name" value="ELM2"/>
    <property type="match status" value="1"/>
</dbReference>
<dbReference type="SMART" id="SM00355">
    <property type="entry name" value="ZnF_C2H2"/>
    <property type="match status" value="5"/>
</dbReference>
<feature type="compositionally biased region" description="Low complexity" evidence="10">
    <location>
        <begin position="1356"/>
        <end position="1371"/>
    </location>
</feature>
<evidence type="ECO:0000256" key="10">
    <source>
        <dbReference type="SAM" id="MobiDB-lite"/>
    </source>
</evidence>
<feature type="compositionally biased region" description="Low complexity" evidence="10">
    <location>
        <begin position="862"/>
        <end position="891"/>
    </location>
</feature>
<dbReference type="SUPFAM" id="SSF46689">
    <property type="entry name" value="Homeodomain-like"/>
    <property type="match status" value="1"/>
</dbReference>
<dbReference type="Gene3D" id="4.10.1240.50">
    <property type="match status" value="1"/>
</dbReference>
<dbReference type="EMBL" id="KQ978068">
    <property type="protein sequence ID" value="KYM97525.1"/>
    <property type="molecule type" value="Genomic_DNA"/>
</dbReference>
<evidence type="ECO:0000256" key="6">
    <source>
        <dbReference type="ARBA" id="ARBA00023015"/>
    </source>
</evidence>
<evidence type="ECO:0000256" key="2">
    <source>
        <dbReference type="ARBA" id="ARBA00022723"/>
    </source>
</evidence>
<feature type="compositionally biased region" description="Low complexity" evidence="10">
    <location>
        <begin position="1583"/>
        <end position="1603"/>
    </location>
</feature>
<evidence type="ECO:0000256" key="8">
    <source>
        <dbReference type="ARBA" id="ARBA00023242"/>
    </source>
</evidence>
<dbReference type="Gene3D" id="1.10.10.60">
    <property type="entry name" value="Homeodomain-like"/>
    <property type="match status" value="1"/>
</dbReference>
<feature type="compositionally biased region" description="Polar residues" evidence="10">
    <location>
        <begin position="1003"/>
        <end position="1027"/>
    </location>
</feature>
<dbReference type="InterPro" id="IPR013087">
    <property type="entry name" value="Znf_C2H2_type"/>
</dbReference>
<feature type="region of interest" description="Disordered" evidence="10">
    <location>
        <begin position="1793"/>
        <end position="1826"/>
    </location>
</feature>
<keyword evidence="6" id="KW-0805">Transcription regulation</keyword>
<dbReference type="PROSITE" id="PS00028">
    <property type="entry name" value="ZINC_FINGER_C2H2_1"/>
    <property type="match status" value="4"/>
</dbReference>
<dbReference type="Pfam" id="PF13912">
    <property type="entry name" value="zf-C2H2_6"/>
    <property type="match status" value="2"/>
</dbReference>
<dbReference type="PROSITE" id="PS51156">
    <property type="entry name" value="ELM2"/>
    <property type="match status" value="1"/>
</dbReference>
<organism evidence="14 15">
    <name type="scientific">Cyphomyrmex costatus</name>
    <dbReference type="NCBI Taxonomy" id="456900"/>
    <lineage>
        <taxon>Eukaryota</taxon>
        <taxon>Metazoa</taxon>
        <taxon>Ecdysozoa</taxon>
        <taxon>Arthropoda</taxon>
        <taxon>Hexapoda</taxon>
        <taxon>Insecta</taxon>
        <taxon>Pterygota</taxon>
        <taxon>Neoptera</taxon>
        <taxon>Endopterygota</taxon>
        <taxon>Hymenoptera</taxon>
        <taxon>Apocrita</taxon>
        <taxon>Aculeata</taxon>
        <taxon>Formicoidea</taxon>
        <taxon>Formicidae</taxon>
        <taxon>Myrmicinae</taxon>
        <taxon>Cyphomyrmex</taxon>
    </lineage>
</organism>
<evidence type="ECO:0000313" key="14">
    <source>
        <dbReference type="EMBL" id="KYM97525.1"/>
    </source>
</evidence>
<dbReference type="InterPro" id="IPR009057">
    <property type="entry name" value="Homeodomain-like_sf"/>
</dbReference>
<dbReference type="FunFam" id="3.30.160.60:FF:000744">
    <property type="entry name" value="zinc finger E-box-binding homeobox 1"/>
    <property type="match status" value="1"/>
</dbReference>
<feature type="region of interest" description="Disordered" evidence="10">
    <location>
        <begin position="1863"/>
        <end position="1889"/>
    </location>
</feature>